<dbReference type="GeneID" id="104240926"/>
<proteinExistence type="predicted"/>
<dbReference type="STRING" id="4096.A0A1U7Y5R8"/>
<feature type="compositionally biased region" description="Polar residues" evidence="1">
    <location>
        <begin position="1"/>
        <end position="15"/>
    </location>
</feature>
<evidence type="ECO:0000256" key="1">
    <source>
        <dbReference type="SAM" id="MobiDB-lite"/>
    </source>
</evidence>
<protein>
    <submittedName>
        <fullName evidence="3">Uncharacterized protein LOC104240926</fullName>
    </submittedName>
</protein>
<reference evidence="3" key="2">
    <citation type="submission" date="2025-08" db="UniProtKB">
        <authorList>
            <consortium name="RefSeq"/>
        </authorList>
    </citation>
    <scope>IDENTIFICATION</scope>
    <source>
        <tissue evidence="3">Leaf</tissue>
    </source>
</reference>
<evidence type="ECO:0000313" key="3">
    <source>
        <dbReference type="RefSeq" id="XP_009794135.1"/>
    </source>
</evidence>
<name>A0A1U7Y5R8_NICSY</name>
<dbReference type="PANTHER" id="PTHR33144:SF46">
    <property type="entry name" value="OS04G0610000 PROTEIN"/>
    <property type="match status" value="1"/>
</dbReference>
<organism evidence="2 3">
    <name type="scientific">Nicotiana sylvestris</name>
    <name type="common">Wood tobacco</name>
    <name type="synonym">South American tobacco</name>
    <dbReference type="NCBI Taxonomy" id="4096"/>
    <lineage>
        <taxon>Eukaryota</taxon>
        <taxon>Viridiplantae</taxon>
        <taxon>Streptophyta</taxon>
        <taxon>Embryophyta</taxon>
        <taxon>Tracheophyta</taxon>
        <taxon>Spermatophyta</taxon>
        <taxon>Magnoliopsida</taxon>
        <taxon>eudicotyledons</taxon>
        <taxon>Gunneridae</taxon>
        <taxon>Pentapetalae</taxon>
        <taxon>asterids</taxon>
        <taxon>lamiids</taxon>
        <taxon>Solanales</taxon>
        <taxon>Solanaceae</taxon>
        <taxon>Nicotianoideae</taxon>
        <taxon>Nicotianeae</taxon>
        <taxon>Nicotiana</taxon>
    </lineage>
</organism>
<dbReference type="Proteomes" id="UP000189701">
    <property type="component" value="Unplaced"/>
</dbReference>
<keyword evidence="2" id="KW-1185">Reference proteome</keyword>
<dbReference type="RefSeq" id="XP_009794135.1">
    <property type="nucleotide sequence ID" value="XM_009795833.1"/>
</dbReference>
<sequence>MNNSTDTKVQQNDESGSSEERKVCGPTILKDIRKLPPGNTIAIQFNNRNQPIRKEGRKLARFLGIIARSPELTPLKIDDWRNFAKDEKKKLVEFVKKKFSIPTRGEAYVIKSTRKKWKDYKYDLKNVYTTKYKTKDALLRNKPRRIP</sequence>
<dbReference type="PANTHER" id="PTHR33144">
    <property type="entry name" value="OS10G0409366 PROTEIN-RELATED"/>
    <property type="match status" value="1"/>
</dbReference>
<evidence type="ECO:0000313" key="2">
    <source>
        <dbReference type="Proteomes" id="UP000189701"/>
    </source>
</evidence>
<feature type="region of interest" description="Disordered" evidence="1">
    <location>
        <begin position="1"/>
        <end position="23"/>
    </location>
</feature>
<dbReference type="KEGG" id="nsy:104240926"/>
<reference evidence="2" key="1">
    <citation type="journal article" date="2013" name="Genome Biol.">
        <title>Reference genomes and transcriptomes of Nicotiana sylvestris and Nicotiana tomentosiformis.</title>
        <authorList>
            <person name="Sierro N."/>
            <person name="Battey J.N."/>
            <person name="Ouadi S."/>
            <person name="Bovet L."/>
            <person name="Goepfert S."/>
            <person name="Bakaher N."/>
            <person name="Peitsch M.C."/>
            <person name="Ivanov N.V."/>
        </authorList>
    </citation>
    <scope>NUCLEOTIDE SEQUENCE [LARGE SCALE GENOMIC DNA]</scope>
</reference>
<dbReference type="AlphaFoldDB" id="A0A1U7Y5R8"/>
<gene>
    <name evidence="3" type="primary">LOC104240926</name>
</gene>
<accession>A0A1U7Y5R8</accession>